<dbReference type="EMBL" id="FMAF01000010">
    <property type="protein sequence ID" value="SCB37683.1"/>
    <property type="molecule type" value="Genomic_DNA"/>
</dbReference>
<accession>A0A1C3WCK9</accession>
<name>A0A1C3WCK9_9HYPH</name>
<reference evidence="1 2" key="1">
    <citation type="submission" date="2016-08" db="EMBL/GenBank/DDBJ databases">
        <authorList>
            <person name="Seilhamer J.J."/>
        </authorList>
    </citation>
    <scope>NUCLEOTIDE SEQUENCE [LARGE SCALE GENOMIC DNA]</scope>
    <source>
        <strain evidence="1 2">P1-7</strain>
    </source>
</reference>
<evidence type="ECO:0000313" key="1">
    <source>
        <dbReference type="EMBL" id="SCB37683.1"/>
    </source>
</evidence>
<proteinExistence type="predicted"/>
<sequence>MVSYHRAQLPKCSKPDVLCKSVNGRLGNPAIARNRSGTFESNHVRPFYNLPRDLLETVWKDDLPFGDPVLQFLQRRGRTVVSIL</sequence>
<gene>
    <name evidence="1" type="ORF">GA0061101_11056</name>
</gene>
<dbReference type="Proteomes" id="UP000199205">
    <property type="component" value="Unassembled WGS sequence"/>
</dbReference>
<evidence type="ECO:0000313" key="2">
    <source>
        <dbReference type="Proteomes" id="UP000199205"/>
    </source>
</evidence>
<protein>
    <submittedName>
        <fullName evidence="1">Uncharacterized protein</fullName>
    </submittedName>
</protein>
<organism evidence="1 2">
    <name type="scientific">Rhizobium lusitanum</name>
    <dbReference type="NCBI Taxonomy" id="293958"/>
    <lineage>
        <taxon>Bacteria</taxon>
        <taxon>Pseudomonadati</taxon>
        <taxon>Pseudomonadota</taxon>
        <taxon>Alphaproteobacteria</taxon>
        <taxon>Hyphomicrobiales</taxon>
        <taxon>Rhizobiaceae</taxon>
        <taxon>Rhizobium/Agrobacterium group</taxon>
        <taxon>Rhizobium</taxon>
    </lineage>
</organism>
<dbReference type="AlphaFoldDB" id="A0A1C3WCK9"/>